<proteinExistence type="predicted"/>
<reference evidence="1" key="1">
    <citation type="journal article" date="2024" name="Syst. Appl. Microbiol.">
        <title>First single-strain enrichments of Electrothrix cable bacteria, description of E. aestuarii sp. nov. and E. rattekaaiensis sp. nov., and proposal of a cable bacteria taxonomy following the rules of the SeqCode.</title>
        <authorList>
            <person name="Plum-Jensen L.E."/>
            <person name="Schramm A."/>
            <person name="Marshall I.P.G."/>
        </authorList>
    </citation>
    <scope>NUCLEOTIDE SEQUENCE</scope>
    <source>
        <strain evidence="1">Rat1</strain>
    </source>
</reference>
<gene>
    <name evidence="1" type="ORF">Q3M24_06415</name>
</gene>
<evidence type="ECO:0000313" key="1">
    <source>
        <dbReference type="EMBL" id="XCN74374.1"/>
    </source>
</evidence>
<evidence type="ECO:0008006" key="2">
    <source>
        <dbReference type="Google" id="ProtNLM"/>
    </source>
</evidence>
<reference evidence="1" key="2">
    <citation type="submission" date="2024-06" db="EMBL/GenBank/DDBJ databases">
        <authorList>
            <person name="Plum-Jensen L.E."/>
            <person name="Schramm A."/>
            <person name="Marshall I.P.G."/>
        </authorList>
    </citation>
    <scope>NUCLEOTIDE SEQUENCE</scope>
    <source>
        <strain evidence="1">Rat1</strain>
    </source>
</reference>
<protein>
    <recommendedName>
        <fullName evidence="2">PIN domain-containing protein</fullName>
    </recommendedName>
</protein>
<dbReference type="EMBL" id="CP159373">
    <property type="protein sequence ID" value="XCN74374.1"/>
    <property type="molecule type" value="Genomic_DNA"/>
</dbReference>
<dbReference type="KEGG" id="eaj:Q3M24_06415"/>
<name>A0AAU8LZU7_9BACT</name>
<sequence>MKIYLDACCFNRPFDDQRQNRIRLESEAIILIMERMHNKEWVTRPE</sequence>
<dbReference type="AlphaFoldDB" id="A0AAU8LZU7"/>
<organism evidence="1">
    <name type="scientific">Candidatus Electrothrix aestuarii</name>
    <dbReference type="NCBI Taxonomy" id="3062594"/>
    <lineage>
        <taxon>Bacteria</taxon>
        <taxon>Pseudomonadati</taxon>
        <taxon>Thermodesulfobacteriota</taxon>
        <taxon>Desulfobulbia</taxon>
        <taxon>Desulfobulbales</taxon>
        <taxon>Desulfobulbaceae</taxon>
        <taxon>Candidatus Electrothrix</taxon>
    </lineage>
</organism>
<accession>A0AAU8LZU7</accession>